<dbReference type="PROSITE" id="PS50850">
    <property type="entry name" value="MFS"/>
    <property type="match status" value="1"/>
</dbReference>
<dbReference type="RefSeq" id="XP_007916349.1">
    <property type="nucleotide sequence ID" value="XM_007918158.1"/>
</dbReference>
<evidence type="ECO:0000256" key="1">
    <source>
        <dbReference type="ARBA" id="ARBA00004141"/>
    </source>
</evidence>
<feature type="transmembrane region" description="Helical" evidence="6">
    <location>
        <begin position="172"/>
        <end position="192"/>
    </location>
</feature>
<dbReference type="eggNOG" id="KOG2533">
    <property type="taxonomic scope" value="Eukaryota"/>
</dbReference>
<evidence type="ECO:0000256" key="4">
    <source>
        <dbReference type="ARBA" id="ARBA00022989"/>
    </source>
</evidence>
<sequence length="196" mass="22047">MPEPRLSRPNPRLCKFVADYLQNYAGFVVCRLLLGICESAFFPSLNLYVSMFWKREEIAKRAILLMVSMSLAGAFGGLLAYALTQLDGVGGYSGWRWLYFIEGLISFAFGIATYWLFPDNPETAYFSNEEERKAGKERLMKRGNYEDVHPSIHTFLPNIVKGLGNTGLQTQYLTIPIYISGAIGVIAAGYLADRFQ</sequence>
<reference evidence="9" key="1">
    <citation type="journal article" date="2013" name="Genome Announc.">
        <title>Draft genome sequence of the ascomycete Phaeoacremonium aleophilum strain UCR-PA7, a causal agent of the esca disease complex in grapevines.</title>
        <authorList>
            <person name="Blanco-Ulate B."/>
            <person name="Rolshausen P."/>
            <person name="Cantu D."/>
        </authorList>
    </citation>
    <scope>NUCLEOTIDE SEQUENCE [LARGE SCALE GENOMIC DNA]</scope>
    <source>
        <strain evidence="9">UCR-PA7</strain>
    </source>
</reference>
<evidence type="ECO:0000256" key="6">
    <source>
        <dbReference type="SAM" id="Phobius"/>
    </source>
</evidence>
<keyword evidence="2" id="KW-0813">Transport</keyword>
<feature type="domain" description="Major facilitator superfamily (MFS) profile" evidence="7">
    <location>
        <begin position="1"/>
        <end position="196"/>
    </location>
</feature>
<evidence type="ECO:0000256" key="2">
    <source>
        <dbReference type="ARBA" id="ARBA00022448"/>
    </source>
</evidence>
<dbReference type="InterPro" id="IPR011701">
    <property type="entry name" value="MFS"/>
</dbReference>
<organism evidence="8 9">
    <name type="scientific">Phaeoacremonium minimum (strain UCR-PA7)</name>
    <name type="common">Esca disease fungus</name>
    <name type="synonym">Togninia minima</name>
    <dbReference type="NCBI Taxonomy" id="1286976"/>
    <lineage>
        <taxon>Eukaryota</taxon>
        <taxon>Fungi</taxon>
        <taxon>Dikarya</taxon>
        <taxon>Ascomycota</taxon>
        <taxon>Pezizomycotina</taxon>
        <taxon>Sordariomycetes</taxon>
        <taxon>Sordariomycetidae</taxon>
        <taxon>Togniniales</taxon>
        <taxon>Togniniaceae</taxon>
        <taxon>Phaeoacremonium</taxon>
    </lineage>
</organism>
<keyword evidence="9" id="KW-1185">Reference proteome</keyword>
<dbReference type="SUPFAM" id="SSF103473">
    <property type="entry name" value="MFS general substrate transporter"/>
    <property type="match status" value="1"/>
</dbReference>
<evidence type="ECO:0000259" key="7">
    <source>
        <dbReference type="PROSITE" id="PS50850"/>
    </source>
</evidence>
<dbReference type="Pfam" id="PF07690">
    <property type="entry name" value="MFS_1"/>
    <property type="match status" value="1"/>
</dbReference>
<keyword evidence="4 6" id="KW-1133">Transmembrane helix</keyword>
<dbReference type="PANTHER" id="PTHR43791:SF36">
    <property type="entry name" value="TRANSPORTER, PUTATIVE (AFU_ORTHOLOGUE AFUA_6G08340)-RELATED"/>
    <property type="match status" value="1"/>
</dbReference>
<dbReference type="PANTHER" id="PTHR43791">
    <property type="entry name" value="PERMEASE-RELATED"/>
    <property type="match status" value="1"/>
</dbReference>
<dbReference type="InterPro" id="IPR036259">
    <property type="entry name" value="MFS_trans_sf"/>
</dbReference>
<evidence type="ECO:0000256" key="5">
    <source>
        <dbReference type="ARBA" id="ARBA00023136"/>
    </source>
</evidence>
<feature type="transmembrane region" description="Helical" evidence="6">
    <location>
        <begin position="95"/>
        <end position="117"/>
    </location>
</feature>
<dbReference type="OrthoDB" id="2962993at2759"/>
<dbReference type="GO" id="GO:0016020">
    <property type="term" value="C:membrane"/>
    <property type="evidence" value="ECO:0007669"/>
    <property type="project" value="UniProtKB-SubCell"/>
</dbReference>
<accession>R8BHY9</accession>
<keyword evidence="3 6" id="KW-0812">Transmembrane</keyword>
<dbReference type="KEGG" id="tmn:UCRPA7_5613"/>
<dbReference type="GO" id="GO:0022857">
    <property type="term" value="F:transmembrane transporter activity"/>
    <property type="evidence" value="ECO:0007669"/>
    <property type="project" value="InterPro"/>
</dbReference>
<evidence type="ECO:0000313" key="8">
    <source>
        <dbReference type="EMBL" id="EON98884.1"/>
    </source>
</evidence>
<feature type="transmembrane region" description="Helical" evidence="6">
    <location>
        <begin position="62"/>
        <end position="83"/>
    </location>
</feature>
<proteinExistence type="predicted"/>
<evidence type="ECO:0000256" key="3">
    <source>
        <dbReference type="ARBA" id="ARBA00022692"/>
    </source>
</evidence>
<dbReference type="EMBL" id="KB933187">
    <property type="protein sequence ID" value="EON98884.1"/>
    <property type="molecule type" value="Genomic_DNA"/>
</dbReference>
<dbReference type="Proteomes" id="UP000014074">
    <property type="component" value="Unassembled WGS sequence"/>
</dbReference>
<evidence type="ECO:0000313" key="9">
    <source>
        <dbReference type="Proteomes" id="UP000014074"/>
    </source>
</evidence>
<dbReference type="AlphaFoldDB" id="R8BHY9"/>
<dbReference type="Gene3D" id="1.20.1250.20">
    <property type="entry name" value="MFS general substrate transporter like domains"/>
    <property type="match status" value="1"/>
</dbReference>
<gene>
    <name evidence="8" type="ORF">UCRPA7_5613</name>
</gene>
<comment type="subcellular location">
    <subcellularLocation>
        <location evidence="1">Membrane</location>
        <topology evidence="1">Multi-pass membrane protein</topology>
    </subcellularLocation>
</comment>
<dbReference type="InterPro" id="IPR020846">
    <property type="entry name" value="MFS_dom"/>
</dbReference>
<dbReference type="GeneID" id="19326185"/>
<protein>
    <submittedName>
        <fullName evidence="8">Putative high-affinity nicotinic acid transporter protein</fullName>
    </submittedName>
</protein>
<dbReference type="HOGENOM" id="CLU_1391110_0_0_1"/>
<feature type="transmembrane region" description="Helical" evidence="6">
    <location>
        <begin position="21"/>
        <end position="42"/>
    </location>
</feature>
<name>R8BHY9_PHAM7</name>
<keyword evidence="5 6" id="KW-0472">Membrane</keyword>